<feature type="region of interest" description="Disordered" evidence="1">
    <location>
        <begin position="23"/>
        <end position="45"/>
    </location>
</feature>
<dbReference type="EMBL" id="GG663744">
    <property type="protein sequence ID" value="EEH54130.1"/>
    <property type="molecule type" value="Genomic_DNA"/>
</dbReference>
<dbReference type="Proteomes" id="UP000001876">
    <property type="component" value="Unassembled WGS sequence"/>
</dbReference>
<proteinExistence type="predicted"/>
<dbReference type="KEGG" id="mpp:MICPUCDRAFT_51242"/>
<gene>
    <name evidence="2" type="ORF">MICPUCDRAFT_51242</name>
</gene>
<feature type="region of interest" description="Disordered" evidence="1">
    <location>
        <begin position="156"/>
        <end position="175"/>
    </location>
</feature>
<dbReference type="OMA" id="MASAYKE"/>
<protein>
    <submittedName>
        <fullName evidence="2">Predicted protein</fullName>
    </submittedName>
</protein>
<keyword evidence="3" id="KW-1185">Reference proteome</keyword>
<accession>C1N131</accession>
<evidence type="ECO:0000313" key="3">
    <source>
        <dbReference type="Proteomes" id="UP000001876"/>
    </source>
</evidence>
<name>C1N131_MICPC</name>
<organism evidence="3">
    <name type="scientific">Micromonas pusilla (strain CCMP1545)</name>
    <name type="common">Picoplanktonic green alga</name>
    <dbReference type="NCBI Taxonomy" id="564608"/>
    <lineage>
        <taxon>Eukaryota</taxon>
        <taxon>Viridiplantae</taxon>
        <taxon>Chlorophyta</taxon>
        <taxon>Mamiellophyceae</taxon>
        <taxon>Mamiellales</taxon>
        <taxon>Mamiellaceae</taxon>
        <taxon>Micromonas</taxon>
    </lineage>
</organism>
<reference evidence="2 3" key="1">
    <citation type="journal article" date="2009" name="Science">
        <title>Green evolution and dynamic adaptations revealed by genomes of the marine picoeukaryotes Micromonas.</title>
        <authorList>
            <person name="Worden A.Z."/>
            <person name="Lee J.H."/>
            <person name="Mock T."/>
            <person name="Rouze P."/>
            <person name="Simmons M.P."/>
            <person name="Aerts A.L."/>
            <person name="Allen A.E."/>
            <person name="Cuvelier M.L."/>
            <person name="Derelle E."/>
            <person name="Everett M.V."/>
            <person name="Foulon E."/>
            <person name="Grimwood J."/>
            <person name="Gundlach H."/>
            <person name="Henrissat B."/>
            <person name="Napoli C."/>
            <person name="McDonald S.M."/>
            <person name="Parker M.S."/>
            <person name="Rombauts S."/>
            <person name="Salamov A."/>
            <person name="Von Dassow P."/>
            <person name="Badger J.H."/>
            <person name="Coutinho P.M."/>
            <person name="Demir E."/>
            <person name="Dubchak I."/>
            <person name="Gentemann C."/>
            <person name="Eikrem W."/>
            <person name="Gready J.E."/>
            <person name="John U."/>
            <person name="Lanier W."/>
            <person name="Lindquist E.A."/>
            <person name="Lucas S."/>
            <person name="Mayer K.F."/>
            <person name="Moreau H."/>
            <person name="Not F."/>
            <person name="Otillar R."/>
            <person name="Panaud O."/>
            <person name="Pangilinan J."/>
            <person name="Paulsen I."/>
            <person name="Piegu B."/>
            <person name="Poliakov A."/>
            <person name="Robbens S."/>
            <person name="Schmutz J."/>
            <person name="Toulza E."/>
            <person name="Wyss T."/>
            <person name="Zelensky A."/>
            <person name="Zhou K."/>
            <person name="Armbrust E.V."/>
            <person name="Bhattacharya D."/>
            <person name="Goodenough U.W."/>
            <person name="Van de Peer Y."/>
            <person name="Grigoriev I.V."/>
        </authorList>
    </citation>
    <scope>NUCLEOTIDE SEQUENCE [LARGE SCALE GENOMIC DNA]</scope>
    <source>
        <strain evidence="2 3">CCMP1545</strain>
    </source>
</reference>
<evidence type="ECO:0000313" key="2">
    <source>
        <dbReference type="EMBL" id="EEH54130.1"/>
    </source>
</evidence>
<dbReference type="AlphaFoldDB" id="C1N131"/>
<dbReference type="GeneID" id="9686940"/>
<evidence type="ECO:0000256" key="1">
    <source>
        <dbReference type="SAM" id="MobiDB-lite"/>
    </source>
</evidence>
<dbReference type="RefSeq" id="XP_003061500.1">
    <property type="nucleotide sequence ID" value="XM_003061454.1"/>
</dbReference>
<sequence>MSPYTGWDNGPMSNRPAFTVGFTRSLVPGRGDSDQPKYTYEGSVKTASQRATRGVLEYWAKGGDSDTAAMASAYKERTLHSSVASALAFPDELLGDIYADPDEVKKAKKRGRNVAADAPQTGTRLSDDEVAVLKGWSKVAEDERATKEAFDTFRSMRDDPITAAPTTPPASVKGYSREELLALRDAAPEGPVVLEGEKRRLPAVRWSACDKRATSNGAARNCAPTSL</sequence>